<evidence type="ECO:0000313" key="1">
    <source>
        <dbReference type="EMBL" id="PWA91138.1"/>
    </source>
</evidence>
<gene>
    <name evidence="1" type="ORF">CTI12_AA094030</name>
</gene>
<dbReference type="Proteomes" id="UP000245207">
    <property type="component" value="Unassembled WGS sequence"/>
</dbReference>
<evidence type="ECO:0000313" key="2">
    <source>
        <dbReference type="Proteomes" id="UP000245207"/>
    </source>
</evidence>
<organism evidence="1 2">
    <name type="scientific">Artemisia annua</name>
    <name type="common">Sweet wormwood</name>
    <dbReference type="NCBI Taxonomy" id="35608"/>
    <lineage>
        <taxon>Eukaryota</taxon>
        <taxon>Viridiplantae</taxon>
        <taxon>Streptophyta</taxon>
        <taxon>Embryophyta</taxon>
        <taxon>Tracheophyta</taxon>
        <taxon>Spermatophyta</taxon>
        <taxon>Magnoliopsida</taxon>
        <taxon>eudicotyledons</taxon>
        <taxon>Gunneridae</taxon>
        <taxon>Pentapetalae</taxon>
        <taxon>asterids</taxon>
        <taxon>campanulids</taxon>
        <taxon>Asterales</taxon>
        <taxon>Asteraceae</taxon>
        <taxon>Asteroideae</taxon>
        <taxon>Anthemideae</taxon>
        <taxon>Artemisiinae</taxon>
        <taxon>Artemisia</taxon>
    </lineage>
</organism>
<proteinExistence type="predicted"/>
<dbReference type="EMBL" id="PKPP01000569">
    <property type="protein sequence ID" value="PWA91138.1"/>
    <property type="molecule type" value="Genomic_DNA"/>
</dbReference>
<protein>
    <submittedName>
        <fullName evidence="1">Uncharacterized protein</fullName>
    </submittedName>
</protein>
<dbReference type="AlphaFoldDB" id="A0A2U1PZD1"/>
<name>A0A2U1PZD1_ARTAN</name>
<comment type="caution">
    <text evidence="1">The sequence shown here is derived from an EMBL/GenBank/DDBJ whole genome shotgun (WGS) entry which is preliminary data.</text>
</comment>
<accession>A0A2U1PZD1</accession>
<keyword evidence="2" id="KW-1185">Reference proteome</keyword>
<reference evidence="1 2" key="1">
    <citation type="journal article" date="2018" name="Mol. Plant">
        <title>The genome of Artemisia annua provides insight into the evolution of Asteraceae family and artemisinin biosynthesis.</title>
        <authorList>
            <person name="Shen Q."/>
            <person name="Zhang L."/>
            <person name="Liao Z."/>
            <person name="Wang S."/>
            <person name="Yan T."/>
            <person name="Shi P."/>
            <person name="Liu M."/>
            <person name="Fu X."/>
            <person name="Pan Q."/>
            <person name="Wang Y."/>
            <person name="Lv Z."/>
            <person name="Lu X."/>
            <person name="Zhang F."/>
            <person name="Jiang W."/>
            <person name="Ma Y."/>
            <person name="Chen M."/>
            <person name="Hao X."/>
            <person name="Li L."/>
            <person name="Tang Y."/>
            <person name="Lv G."/>
            <person name="Zhou Y."/>
            <person name="Sun X."/>
            <person name="Brodelius P.E."/>
            <person name="Rose J.K.C."/>
            <person name="Tang K."/>
        </authorList>
    </citation>
    <scope>NUCLEOTIDE SEQUENCE [LARGE SCALE GENOMIC DNA]</scope>
    <source>
        <strain evidence="2">cv. Huhao1</strain>
        <tissue evidence="1">Leaf</tissue>
    </source>
</reference>
<sequence length="82" mass="9490">MQKSTRGAHCPKESTEKNNNLTNLRYIHGTRCMFTTITGHISWLEDRADDFLLEGFIGFEQRMTGVRMAVQVAMDVRRTCEH</sequence>